<evidence type="ECO:0000256" key="5">
    <source>
        <dbReference type="SAM" id="Phobius"/>
    </source>
</evidence>
<dbReference type="EMBL" id="UINC01131639">
    <property type="protein sequence ID" value="SVD13467.1"/>
    <property type="molecule type" value="Genomic_DNA"/>
</dbReference>
<keyword evidence="2 5" id="KW-0812">Transmembrane</keyword>
<feature type="transmembrane region" description="Helical" evidence="5">
    <location>
        <begin position="45"/>
        <end position="69"/>
    </location>
</feature>
<keyword evidence="4 5" id="KW-0472">Membrane</keyword>
<accession>A0A382SW71</accession>
<feature type="transmembrane region" description="Helical" evidence="5">
    <location>
        <begin position="175"/>
        <end position="198"/>
    </location>
</feature>
<evidence type="ECO:0000256" key="2">
    <source>
        <dbReference type="ARBA" id="ARBA00022692"/>
    </source>
</evidence>
<dbReference type="PANTHER" id="PTHR10283">
    <property type="entry name" value="SOLUTE CARRIER FAMILY 13 MEMBER"/>
    <property type="match status" value="1"/>
</dbReference>
<evidence type="ECO:0000256" key="1">
    <source>
        <dbReference type="ARBA" id="ARBA00004141"/>
    </source>
</evidence>
<evidence type="ECO:0000256" key="4">
    <source>
        <dbReference type="ARBA" id="ARBA00023136"/>
    </source>
</evidence>
<organism evidence="6">
    <name type="scientific">marine metagenome</name>
    <dbReference type="NCBI Taxonomy" id="408172"/>
    <lineage>
        <taxon>unclassified sequences</taxon>
        <taxon>metagenomes</taxon>
        <taxon>ecological metagenomes</taxon>
    </lineage>
</organism>
<name>A0A382SW71_9ZZZZ</name>
<comment type="subcellular location">
    <subcellularLocation>
        <location evidence="1">Membrane</location>
        <topology evidence="1">Multi-pass membrane protein</topology>
    </subcellularLocation>
</comment>
<dbReference type="GO" id="GO:1905039">
    <property type="term" value="P:carboxylic acid transmembrane transport"/>
    <property type="evidence" value="ECO:0007669"/>
    <property type="project" value="UniProtKB-ARBA"/>
</dbReference>
<proteinExistence type="predicted"/>
<evidence type="ECO:0008006" key="7">
    <source>
        <dbReference type="Google" id="ProtNLM"/>
    </source>
</evidence>
<feature type="non-terminal residue" evidence="6">
    <location>
        <position position="242"/>
    </location>
</feature>
<dbReference type="AlphaFoldDB" id="A0A382SW71"/>
<gene>
    <name evidence="6" type="ORF">METZ01_LOCUS366321</name>
</gene>
<sequence>MSGATARTSGTRGWTGLALACVVLGWLGPLPGLSPDEQRALGVTLFALILWTAQPVPIEVSSFAVLLLLASSGLLTFTDTFAPFAGPTIWLVFSGMVLSLILSETGLGNRLADSALPWLAGGSRLRLLAGLHLLGMSAAFLVPAGVVRVLLLMPVGIALCRALDPDRQDVALPPAVTLSIVCGTYYGGGAVLTGSVPNLVVAGQLESVTGYVVFWGEWLVWMFPIGGVGRMVLSIAVIWVLW</sequence>
<evidence type="ECO:0000256" key="3">
    <source>
        <dbReference type="ARBA" id="ARBA00022989"/>
    </source>
</evidence>
<evidence type="ECO:0000313" key="6">
    <source>
        <dbReference type="EMBL" id="SVD13467.1"/>
    </source>
</evidence>
<dbReference type="Pfam" id="PF00939">
    <property type="entry name" value="Na_sulph_symp"/>
    <property type="match status" value="1"/>
</dbReference>
<feature type="transmembrane region" description="Helical" evidence="5">
    <location>
        <begin position="12"/>
        <end position="33"/>
    </location>
</feature>
<reference evidence="6" key="1">
    <citation type="submission" date="2018-05" db="EMBL/GenBank/DDBJ databases">
        <authorList>
            <person name="Lanie J.A."/>
            <person name="Ng W.-L."/>
            <person name="Kazmierczak K.M."/>
            <person name="Andrzejewski T.M."/>
            <person name="Davidsen T.M."/>
            <person name="Wayne K.J."/>
            <person name="Tettelin H."/>
            <person name="Glass J.I."/>
            <person name="Rusch D."/>
            <person name="Podicherti R."/>
            <person name="Tsui H.-C.T."/>
            <person name="Winkler M.E."/>
        </authorList>
    </citation>
    <scope>NUCLEOTIDE SEQUENCE</scope>
</reference>
<dbReference type="InterPro" id="IPR001898">
    <property type="entry name" value="SLC13A/DASS"/>
</dbReference>
<dbReference type="GO" id="GO:0008514">
    <property type="term" value="F:organic anion transmembrane transporter activity"/>
    <property type="evidence" value="ECO:0007669"/>
    <property type="project" value="UniProtKB-ARBA"/>
</dbReference>
<protein>
    <recommendedName>
        <fullName evidence="7">Citrate transporter-like domain-containing protein</fullName>
    </recommendedName>
</protein>
<feature type="transmembrane region" description="Helical" evidence="5">
    <location>
        <begin position="81"/>
        <end position="103"/>
    </location>
</feature>
<keyword evidence="3 5" id="KW-1133">Transmembrane helix</keyword>
<dbReference type="PANTHER" id="PTHR10283:SF82">
    <property type="entry name" value="SOLUTE CARRIER FAMILY 13 MEMBER 2"/>
    <property type="match status" value="1"/>
</dbReference>
<dbReference type="GO" id="GO:0005886">
    <property type="term" value="C:plasma membrane"/>
    <property type="evidence" value="ECO:0007669"/>
    <property type="project" value="TreeGrafter"/>
</dbReference>
<feature type="transmembrane region" description="Helical" evidence="5">
    <location>
        <begin position="218"/>
        <end position="241"/>
    </location>
</feature>